<accession>A0AAD9LX02</accession>
<evidence type="ECO:0000313" key="2">
    <source>
        <dbReference type="Proteomes" id="UP001232148"/>
    </source>
</evidence>
<keyword evidence="2" id="KW-1185">Reference proteome</keyword>
<sequence length="126" mass="13448">MRAIEYSVSNFTAGCIQHSTQCIVAFLVAQPGETVPVRCDQRVSAIPGAGGPNLIPDVVGAACTNSSRTFDFVRHDKGATLTVSQPITPSSNITGSHEISRSDFVVTYEPNAWVESYTGPSVFNLE</sequence>
<organism evidence="1 2">
    <name type="scientific">Colletotrichum zoysiae</name>
    <dbReference type="NCBI Taxonomy" id="1216348"/>
    <lineage>
        <taxon>Eukaryota</taxon>
        <taxon>Fungi</taxon>
        <taxon>Dikarya</taxon>
        <taxon>Ascomycota</taxon>
        <taxon>Pezizomycotina</taxon>
        <taxon>Sordariomycetes</taxon>
        <taxon>Hypocreomycetidae</taxon>
        <taxon>Glomerellales</taxon>
        <taxon>Glomerellaceae</taxon>
        <taxon>Colletotrichum</taxon>
        <taxon>Colletotrichum graminicola species complex</taxon>
    </lineage>
</organism>
<dbReference type="EMBL" id="MU842971">
    <property type="protein sequence ID" value="KAK2024224.1"/>
    <property type="molecule type" value="Genomic_DNA"/>
</dbReference>
<proteinExistence type="predicted"/>
<gene>
    <name evidence="1" type="ORF">LX32DRAFT_599163</name>
</gene>
<dbReference type="Proteomes" id="UP001232148">
    <property type="component" value="Unassembled WGS sequence"/>
</dbReference>
<name>A0AAD9LX02_9PEZI</name>
<evidence type="ECO:0000313" key="1">
    <source>
        <dbReference type="EMBL" id="KAK2024224.1"/>
    </source>
</evidence>
<reference evidence="1" key="1">
    <citation type="submission" date="2021-06" db="EMBL/GenBank/DDBJ databases">
        <title>Comparative genomics, transcriptomics and evolutionary studies reveal genomic signatures of adaptation to plant cell wall in hemibiotrophic fungi.</title>
        <authorList>
            <consortium name="DOE Joint Genome Institute"/>
            <person name="Baroncelli R."/>
            <person name="Diaz J.F."/>
            <person name="Benocci T."/>
            <person name="Peng M."/>
            <person name="Battaglia E."/>
            <person name="Haridas S."/>
            <person name="Andreopoulos W."/>
            <person name="Labutti K."/>
            <person name="Pangilinan J."/>
            <person name="Floch G.L."/>
            <person name="Makela M.R."/>
            <person name="Henrissat B."/>
            <person name="Grigoriev I.V."/>
            <person name="Crouch J.A."/>
            <person name="De Vries R.P."/>
            <person name="Sukno S.A."/>
            <person name="Thon M.R."/>
        </authorList>
    </citation>
    <scope>NUCLEOTIDE SEQUENCE</scope>
    <source>
        <strain evidence="1">MAFF235873</strain>
    </source>
</reference>
<protein>
    <submittedName>
        <fullName evidence="1">Hypersensitive response-inducing protein</fullName>
    </submittedName>
</protein>
<comment type="caution">
    <text evidence="1">The sequence shown here is derived from an EMBL/GenBank/DDBJ whole genome shotgun (WGS) entry which is preliminary data.</text>
</comment>
<dbReference type="AlphaFoldDB" id="A0AAD9LX02"/>